<evidence type="ECO:0000256" key="7">
    <source>
        <dbReference type="PROSITE-ProRule" id="PRU00042"/>
    </source>
</evidence>
<name>A0A2H8TIN4_9HEMI</name>
<dbReference type="OrthoDB" id="161570at2759"/>
<dbReference type="PROSITE" id="PS01359">
    <property type="entry name" value="ZF_PHD_1"/>
    <property type="match status" value="1"/>
</dbReference>
<dbReference type="Pfam" id="PF20826">
    <property type="entry name" value="PHD_5"/>
    <property type="match status" value="1"/>
</dbReference>
<keyword evidence="8" id="KW-0175">Coiled coil</keyword>
<keyword evidence="3" id="KW-0677">Repeat</keyword>
<evidence type="ECO:0000256" key="6">
    <source>
        <dbReference type="ARBA" id="ARBA00023242"/>
    </source>
</evidence>
<keyword evidence="5" id="KW-0862">Zinc</keyword>
<protein>
    <submittedName>
        <fullName evidence="11">PHD finger protein 20-like protein 1</fullName>
    </submittedName>
</protein>
<dbReference type="PANTHER" id="PTHR15856:SF51">
    <property type="entry name" value="MBD-R2"/>
    <property type="match status" value="1"/>
</dbReference>
<dbReference type="InterPro" id="IPR019786">
    <property type="entry name" value="Zinc_finger_PHD-type_CS"/>
</dbReference>
<keyword evidence="6" id="KW-0539">Nucleus</keyword>
<proteinExistence type="predicted"/>
<feature type="compositionally biased region" description="Basic residues" evidence="9">
    <location>
        <begin position="219"/>
        <end position="240"/>
    </location>
</feature>
<dbReference type="InterPro" id="IPR013087">
    <property type="entry name" value="Znf_C2H2_type"/>
</dbReference>
<dbReference type="InterPro" id="IPR013083">
    <property type="entry name" value="Znf_RING/FYVE/PHD"/>
</dbReference>
<evidence type="ECO:0000259" key="10">
    <source>
        <dbReference type="PROSITE" id="PS50157"/>
    </source>
</evidence>
<dbReference type="AlphaFoldDB" id="A0A2H8TIN4"/>
<evidence type="ECO:0000256" key="8">
    <source>
        <dbReference type="SAM" id="Coils"/>
    </source>
</evidence>
<keyword evidence="4 7" id="KW-0863">Zinc-finger</keyword>
<feature type="compositionally biased region" description="Basic and acidic residues" evidence="9">
    <location>
        <begin position="114"/>
        <end position="147"/>
    </location>
</feature>
<dbReference type="GO" id="GO:0008270">
    <property type="term" value="F:zinc ion binding"/>
    <property type="evidence" value="ECO:0007669"/>
    <property type="project" value="UniProtKB-KW"/>
</dbReference>
<dbReference type="InterPro" id="IPR001965">
    <property type="entry name" value="Znf_PHD"/>
</dbReference>
<dbReference type="PANTHER" id="PTHR15856">
    <property type="entry name" value="PHD FINGER PROTEIN 20-RELATED"/>
    <property type="match status" value="1"/>
</dbReference>
<dbReference type="InterPro" id="IPR011011">
    <property type="entry name" value="Znf_FYVE_PHD"/>
</dbReference>
<keyword evidence="2" id="KW-0479">Metal-binding</keyword>
<reference evidence="11" key="1">
    <citation type="submission" date="2017-10" db="EMBL/GenBank/DDBJ databases">
        <title>Transcriptome Assembly of Sugarcane Aphid Adults.</title>
        <authorList>
            <person name="Scully E.D."/>
            <person name="Palmer N.A."/>
            <person name="Geib S.M."/>
            <person name="Sarath G."/>
            <person name="Sattler S.E."/>
        </authorList>
    </citation>
    <scope>NUCLEOTIDE SEQUENCE</scope>
    <source>
        <tissue evidence="11">Whole body</tissue>
    </source>
</reference>
<comment type="subcellular location">
    <subcellularLocation>
        <location evidence="1">Nucleus</location>
    </subcellularLocation>
</comment>
<dbReference type="EMBL" id="GFXV01002198">
    <property type="protein sequence ID" value="MBW14003.1"/>
    <property type="molecule type" value="Transcribed_RNA"/>
</dbReference>
<dbReference type="GO" id="GO:0006357">
    <property type="term" value="P:regulation of transcription by RNA polymerase II"/>
    <property type="evidence" value="ECO:0007669"/>
    <property type="project" value="TreeGrafter"/>
</dbReference>
<dbReference type="PROSITE" id="PS00028">
    <property type="entry name" value="ZINC_FINGER_C2H2_1"/>
    <property type="match status" value="1"/>
</dbReference>
<dbReference type="GO" id="GO:0005634">
    <property type="term" value="C:nucleus"/>
    <property type="evidence" value="ECO:0007669"/>
    <property type="project" value="UniProtKB-SubCell"/>
</dbReference>
<evidence type="ECO:0000313" key="11">
    <source>
        <dbReference type="EMBL" id="MBW14003.1"/>
    </source>
</evidence>
<evidence type="ECO:0000256" key="1">
    <source>
        <dbReference type="ARBA" id="ARBA00004123"/>
    </source>
</evidence>
<feature type="region of interest" description="Disordered" evidence="9">
    <location>
        <begin position="212"/>
        <end position="280"/>
    </location>
</feature>
<evidence type="ECO:0000256" key="9">
    <source>
        <dbReference type="SAM" id="MobiDB-lite"/>
    </source>
</evidence>
<organism evidence="11">
    <name type="scientific">Melanaphis sacchari</name>
    <dbReference type="NCBI Taxonomy" id="742174"/>
    <lineage>
        <taxon>Eukaryota</taxon>
        <taxon>Metazoa</taxon>
        <taxon>Ecdysozoa</taxon>
        <taxon>Arthropoda</taxon>
        <taxon>Hexapoda</taxon>
        <taxon>Insecta</taxon>
        <taxon>Pterygota</taxon>
        <taxon>Neoptera</taxon>
        <taxon>Paraneoptera</taxon>
        <taxon>Hemiptera</taxon>
        <taxon>Sternorrhyncha</taxon>
        <taxon>Aphidomorpha</taxon>
        <taxon>Aphidoidea</taxon>
        <taxon>Aphididae</taxon>
        <taxon>Aphidini</taxon>
        <taxon>Melanaphis</taxon>
    </lineage>
</organism>
<feature type="region of interest" description="Disordered" evidence="9">
    <location>
        <begin position="114"/>
        <end position="161"/>
    </location>
</feature>
<dbReference type="SUPFAM" id="SSF57903">
    <property type="entry name" value="FYVE/PHD zinc finger"/>
    <property type="match status" value="1"/>
</dbReference>
<dbReference type="GO" id="GO:0044545">
    <property type="term" value="C:NSL complex"/>
    <property type="evidence" value="ECO:0007669"/>
    <property type="project" value="TreeGrafter"/>
</dbReference>
<feature type="domain" description="C2H2-type" evidence="10">
    <location>
        <begin position="329"/>
        <end position="359"/>
    </location>
</feature>
<sequence>MEFDIGTELLIQSPGNIWTPAFVEEDDGDEIFITYKDGNGTNEWINKDSHRIKSINEELIKTQSENINILPEIKPIITNVQFSEKEIAKKSITSARSSSIFKVKFKKDDFLTKKTQDSKNKEQKIIKDTKKSSERETKQLPSNEKHSTSTTLKHSLIGENSEMENIKVAESINSSKNPKPLTETNLMRSENFEELLEDIEAEAEICSPTKSISRNDIKQKKKKKKSYFGQKRRSEKKKSKKNESKNKKLVVKLNSNNIKKDSTMPDNSTLNYSDEKETTPPLKKIKTSLPVSNSQENSVQQSCSPLFQELANNTLLQKIRMDASNEQGLRCPKQECRKLFRKENLLMMHIKHYHSEYTELLVSTPNVTDLATARIEGENVDELSPSYFLHRISQIEAKRSWGNTSYEAPSPTAIPSSLKLTEQEISNNTSLNSENYNTSFTSIDQPNNITSAHNSKDSGISGVVESFSSTTETPIKQQYVEMKEAIRNITLNDDFENETRDSYDMISIGGSDRHFKIKKNKSDVETLPKEEVINCSCASNQEDGLMIQCDICLCWQHGYCNKIDSEDQVPDNYICTSCLNPLKKRRSKQYDYSQDWIKEGILASVLQHKDERRRKDEAILKQSHQLVAEVIEHNNYLHSLRVKTIIYGQTPDHPKLYLWTEQGSKKKEEPIQDKLEELLSGPVPEKPINNSDCRKNLLEEIEDGFDNLEARINLFEAKTNGLEDQVNGCVDNEVLTNTVTLLLRDLNSINHHMSLENNNNNKEEENV</sequence>
<dbReference type="PROSITE" id="PS50157">
    <property type="entry name" value="ZINC_FINGER_C2H2_2"/>
    <property type="match status" value="1"/>
</dbReference>
<evidence type="ECO:0000256" key="2">
    <source>
        <dbReference type="ARBA" id="ARBA00022723"/>
    </source>
</evidence>
<evidence type="ECO:0000256" key="3">
    <source>
        <dbReference type="ARBA" id="ARBA00022737"/>
    </source>
</evidence>
<feature type="coiled-coil region" evidence="8">
    <location>
        <begin position="698"/>
        <end position="725"/>
    </location>
</feature>
<evidence type="ECO:0000256" key="4">
    <source>
        <dbReference type="ARBA" id="ARBA00022771"/>
    </source>
</evidence>
<dbReference type="SMART" id="SM00249">
    <property type="entry name" value="PHD"/>
    <property type="match status" value="1"/>
</dbReference>
<accession>A0A2H8TIN4</accession>
<dbReference type="Gene3D" id="3.30.40.10">
    <property type="entry name" value="Zinc/RING finger domain, C3HC4 (zinc finger)"/>
    <property type="match status" value="1"/>
</dbReference>
<evidence type="ECO:0000256" key="5">
    <source>
        <dbReference type="ARBA" id="ARBA00022833"/>
    </source>
</evidence>
<dbReference type="InterPro" id="IPR043449">
    <property type="entry name" value="PHF20-like"/>
</dbReference>
<gene>
    <name evidence="11" type="primary">PHF20L1_0</name>
</gene>